<reference evidence="3" key="1">
    <citation type="submission" date="2025-08" db="UniProtKB">
        <authorList>
            <consortium name="RefSeq"/>
        </authorList>
    </citation>
    <scope>IDENTIFICATION</scope>
</reference>
<dbReference type="Gene3D" id="3.30.420.10">
    <property type="entry name" value="Ribonuclease H-like superfamily/Ribonuclease H"/>
    <property type="match status" value="1"/>
</dbReference>
<sequence length="389" mass="44963">MRRRRDVRILDITVHVFTPVDDSIVVDHVYHSCVVTIGGSNTRVDLQLLNMVDFEFKDTVQRNGAKKVFIGDDGFIRLHGRNFVPNVDRLRELILEESHSSRCSIHPCAIKIYHDLKLHYWWRRMKKDIVGHVSQCLNFQQVKYEHKKLSGLLQNIDIPKWKWERITMDFMVGLPPILRKFDAIWVIFDRLTKSAHFLLDMTSYTSEKFTSNFRRAVQRELGHTGGAQHCISPIDRWTVQADHSDPCGYVEGCIIDFGGHWDQFLPLAEFAYNNNYQSSIEMAPYEALYAQSRKKSCVDKKVRDVAFLESEKVFLRILPMKCVMRSGKKVKLSPRLISLFELLERVGYVAYRLALSLGLSGVYHASSEAQVQRGRVREGSLESPVERGG</sequence>
<dbReference type="SUPFAM" id="SSF53098">
    <property type="entry name" value="Ribonuclease H-like"/>
    <property type="match status" value="1"/>
</dbReference>
<dbReference type="RefSeq" id="XP_016500846.1">
    <property type="nucleotide sequence ID" value="XM_016645360.1"/>
</dbReference>
<dbReference type="Gene3D" id="1.10.340.70">
    <property type="match status" value="1"/>
</dbReference>
<dbReference type="Pfam" id="PF24626">
    <property type="entry name" value="SH3_Tf2-1"/>
    <property type="match status" value="1"/>
</dbReference>
<evidence type="ECO:0000259" key="2">
    <source>
        <dbReference type="Pfam" id="PF24626"/>
    </source>
</evidence>
<evidence type="ECO:0000313" key="3">
    <source>
        <dbReference type="RefSeq" id="XP_016500846.1"/>
    </source>
</evidence>
<gene>
    <name evidence="3" type="primary">LOC107819262</name>
</gene>
<dbReference type="InterPro" id="IPR041588">
    <property type="entry name" value="Integrase_H2C2"/>
</dbReference>
<feature type="domain" description="Integrase zinc-binding" evidence="1">
    <location>
        <begin position="89"/>
        <end position="144"/>
    </location>
</feature>
<feature type="domain" description="Tf2-1-like SH3-like" evidence="2">
    <location>
        <begin position="311"/>
        <end position="364"/>
    </location>
</feature>
<dbReference type="PANTHER" id="PTHR45835:SF99">
    <property type="entry name" value="CHROMO DOMAIN-CONTAINING PROTEIN-RELATED"/>
    <property type="match status" value="1"/>
</dbReference>
<dbReference type="PANTHER" id="PTHR45835">
    <property type="entry name" value="YALI0A06105P"/>
    <property type="match status" value="1"/>
</dbReference>
<dbReference type="InterPro" id="IPR036397">
    <property type="entry name" value="RNaseH_sf"/>
</dbReference>
<dbReference type="GO" id="GO:0003676">
    <property type="term" value="F:nucleic acid binding"/>
    <property type="evidence" value="ECO:0007669"/>
    <property type="project" value="InterPro"/>
</dbReference>
<accession>A0A1S4CIM6</accession>
<evidence type="ECO:0000259" key="1">
    <source>
        <dbReference type="Pfam" id="PF17921"/>
    </source>
</evidence>
<dbReference type="Pfam" id="PF17921">
    <property type="entry name" value="Integrase_H2C2"/>
    <property type="match status" value="1"/>
</dbReference>
<dbReference type="AlphaFoldDB" id="A0A1S4CIM6"/>
<dbReference type="InterPro" id="IPR012337">
    <property type="entry name" value="RNaseH-like_sf"/>
</dbReference>
<evidence type="ECO:0008006" key="4">
    <source>
        <dbReference type="Google" id="ProtNLM"/>
    </source>
</evidence>
<dbReference type="PaxDb" id="4097-A0A1S4CIM6"/>
<organism evidence="3">
    <name type="scientific">Nicotiana tabacum</name>
    <name type="common">Common tobacco</name>
    <dbReference type="NCBI Taxonomy" id="4097"/>
    <lineage>
        <taxon>Eukaryota</taxon>
        <taxon>Viridiplantae</taxon>
        <taxon>Streptophyta</taxon>
        <taxon>Embryophyta</taxon>
        <taxon>Tracheophyta</taxon>
        <taxon>Spermatophyta</taxon>
        <taxon>Magnoliopsida</taxon>
        <taxon>eudicotyledons</taxon>
        <taxon>Gunneridae</taxon>
        <taxon>Pentapetalae</taxon>
        <taxon>asterids</taxon>
        <taxon>lamiids</taxon>
        <taxon>Solanales</taxon>
        <taxon>Solanaceae</taxon>
        <taxon>Nicotianoideae</taxon>
        <taxon>Nicotianeae</taxon>
        <taxon>Nicotiana</taxon>
    </lineage>
</organism>
<proteinExistence type="predicted"/>
<name>A0A1S4CIM6_TOBAC</name>
<dbReference type="KEGG" id="nta:107819262"/>
<dbReference type="InterPro" id="IPR056924">
    <property type="entry name" value="SH3_Tf2-1"/>
</dbReference>
<dbReference type="OrthoDB" id="1304586at2759"/>
<protein>
    <recommendedName>
        <fullName evidence="4">Integrase zinc-binding domain-containing protein</fullName>
    </recommendedName>
</protein>
<dbReference type="STRING" id="4097.A0A1S4CIM6"/>